<sequence length="61" mass="7255">MKKLSSLIKLIAFIRLIKPKRRKKGLRLNKLLPLLNPKRAGKVAYHAGRIRMRNEVKRLFY</sequence>
<gene>
    <name evidence="1" type="ORF">HMPREF3229_00052</name>
</gene>
<dbReference type="PATRIC" id="fig|54005.3.peg.52"/>
<name>A0A133PSP6_9FIRM</name>
<dbReference type="AlphaFoldDB" id="A0A133PSP6"/>
<evidence type="ECO:0000313" key="1">
    <source>
        <dbReference type="EMBL" id="KXA31802.1"/>
    </source>
</evidence>
<proteinExistence type="predicted"/>
<evidence type="ECO:0000313" key="2">
    <source>
        <dbReference type="Proteomes" id="UP000070174"/>
    </source>
</evidence>
<organism evidence="1">
    <name type="scientific">Peptoniphilus harei</name>
    <dbReference type="NCBI Taxonomy" id="54005"/>
    <lineage>
        <taxon>Bacteria</taxon>
        <taxon>Bacillati</taxon>
        <taxon>Bacillota</taxon>
        <taxon>Tissierellia</taxon>
        <taxon>Tissierellales</taxon>
        <taxon>Peptoniphilaceae</taxon>
        <taxon>Peptoniphilus</taxon>
    </lineage>
</organism>
<protein>
    <submittedName>
        <fullName evidence="1">Uncharacterized protein</fullName>
    </submittedName>
</protein>
<dbReference type="Proteomes" id="UP000070174">
    <property type="component" value="Unassembled WGS sequence"/>
</dbReference>
<accession>A0A133PSP6</accession>
<dbReference type="EMBL" id="LRQE01000002">
    <property type="protein sequence ID" value="KXA31802.1"/>
    <property type="molecule type" value="Genomic_DNA"/>
</dbReference>
<comment type="caution">
    <text evidence="1">The sequence shown here is derived from an EMBL/GenBank/DDBJ whole genome shotgun (WGS) entry which is preliminary data.</text>
</comment>
<reference evidence="1 2" key="1">
    <citation type="submission" date="2016-01" db="EMBL/GenBank/DDBJ databases">
        <authorList>
            <person name="Oliw E.H."/>
        </authorList>
    </citation>
    <scope>NUCLEOTIDE SEQUENCE [LARGE SCALE GENOMIC DNA]</scope>
    <source>
        <strain evidence="1 2">CMW7756A</strain>
    </source>
</reference>
<dbReference type="RefSeq" id="WP_060799350.1">
    <property type="nucleotide sequence ID" value="NZ_JASOSC010000003.1"/>
</dbReference>